<accession>A0AAU9IBS1</accession>
<evidence type="ECO:0000256" key="2">
    <source>
        <dbReference type="ARBA" id="ARBA00022737"/>
    </source>
</evidence>
<organism evidence="4 5">
    <name type="scientific">Blepharisma stoltei</name>
    <dbReference type="NCBI Taxonomy" id="1481888"/>
    <lineage>
        <taxon>Eukaryota</taxon>
        <taxon>Sar</taxon>
        <taxon>Alveolata</taxon>
        <taxon>Ciliophora</taxon>
        <taxon>Postciliodesmatophora</taxon>
        <taxon>Heterotrichea</taxon>
        <taxon>Heterotrichida</taxon>
        <taxon>Blepharismidae</taxon>
        <taxon>Blepharisma</taxon>
    </lineage>
</organism>
<reference evidence="4" key="1">
    <citation type="submission" date="2021-09" db="EMBL/GenBank/DDBJ databases">
        <authorList>
            <consortium name="AG Swart"/>
            <person name="Singh M."/>
            <person name="Singh A."/>
            <person name="Seah K."/>
            <person name="Emmerich C."/>
        </authorList>
    </citation>
    <scope>NUCLEOTIDE SEQUENCE</scope>
    <source>
        <strain evidence="4">ATCC30299</strain>
    </source>
</reference>
<proteinExistence type="predicted"/>
<dbReference type="InterPro" id="IPR026082">
    <property type="entry name" value="ABCA"/>
</dbReference>
<feature type="domain" description="ABCA1-4-like C-terminal R2 regulatory" evidence="3">
    <location>
        <begin position="152"/>
        <end position="208"/>
    </location>
</feature>
<dbReference type="PANTHER" id="PTHR19229">
    <property type="entry name" value="ATP-BINDING CASSETTE TRANSPORTER SUBFAMILY A ABCA"/>
    <property type="match status" value="1"/>
</dbReference>
<name>A0AAU9IBS1_9CILI</name>
<dbReference type="Gene3D" id="3.40.50.300">
    <property type="entry name" value="P-loop containing nucleotide triphosphate hydrolases"/>
    <property type="match status" value="1"/>
</dbReference>
<dbReference type="EMBL" id="CAJZBQ010000004">
    <property type="protein sequence ID" value="CAG9311642.1"/>
    <property type="molecule type" value="Genomic_DNA"/>
</dbReference>
<dbReference type="GO" id="GO:0016020">
    <property type="term" value="C:membrane"/>
    <property type="evidence" value="ECO:0007669"/>
    <property type="project" value="InterPro"/>
</dbReference>
<keyword evidence="2" id="KW-0677">Repeat</keyword>
<dbReference type="Pfam" id="PF23321">
    <property type="entry name" value="R1_ABCA1"/>
    <property type="match status" value="1"/>
</dbReference>
<dbReference type="InterPro" id="IPR027417">
    <property type="entry name" value="P-loop_NTPase"/>
</dbReference>
<keyword evidence="1" id="KW-0813">Transport</keyword>
<dbReference type="GO" id="GO:0140359">
    <property type="term" value="F:ABC-type transporter activity"/>
    <property type="evidence" value="ECO:0007669"/>
    <property type="project" value="InterPro"/>
</dbReference>
<keyword evidence="5" id="KW-1185">Reference proteome</keyword>
<protein>
    <recommendedName>
        <fullName evidence="3">ABCA1-4-like C-terminal R2 regulatory domain-containing protein</fullName>
    </recommendedName>
</protein>
<evidence type="ECO:0000313" key="4">
    <source>
        <dbReference type="EMBL" id="CAG9311642.1"/>
    </source>
</evidence>
<sequence>MDPEARKNMWGVINNIKKQNVSIILTTHSMDEAEALCNNIGIMVNGRLRCYGTATHIKNKFSSGYEFFLKVRYPREEEINEFINKLRTRYLEDVIGQEEVINAMEILDCGDMYPEISKEGTGSHLKDEMNESGKLGINNLVEWIIVERYGQAIYRWLVDEFVDITLIEHYGTYFKYRLEKQSKGIGDIFGRIEDAKEDLYVSEYSLSQTTLEQIFNMFATEGEMDMTMSNQRLSRKIHPKE</sequence>
<comment type="caution">
    <text evidence="4">The sequence shown here is derived from an EMBL/GenBank/DDBJ whole genome shotgun (WGS) entry which is preliminary data.</text>
</comment>
<dbReference type="Proteomes" id="UP001162131">
    <property type="component" value="Unassembled WGS sequence"/>
</dbReference>
<dbReference type="AlphaFoldDB" id="A0AAU9IBS1"/>
<evidence type="ECO:0000256" key="1">
    <source>
        <dbReference type="ARBA" id="ARBA00022448"/>
    </source>
</evidence>
<dbReference type="InterPro" id="IPR056264">
    <property type="entry name" value="R2_ABCA1-4-like"/>
</dbReference>
<dbReference type="GO" id="GO:0005319">
    <property type="term" value="F:lipid transporter activity"/>
    <property type="evidence" value="ECO:0007669"/>
    <property type="project" value="TreeGrafter"/>
</dbReference>
<evidence type="ECO:0000313" key="5">
    <source>
        <dbReference type="Proteomes" id="UP001162131"/>
    </source>
</evidence>
<gene>
    <name evidence="4" type="ORF">BSTOLATCC_MIC3928</name>
</gene>
<dbReference type="PANTHER" id="PTHR19229:SF36">
    <property type="entry name" value="ATP-BINDING CASSETTE SUB-FAMILY A MEMBER 2"/>
    <property type="match status" value="1"/>
</dbReference>
<evidence type="ECO:0000259" key="3">
    <source>
        <dbReference type="Pfam" id="PF23321"/>
    </source>
</evidence>
<dbReference type="SUPFAM" id="SSF52540">
    <property type="entry name" value="P-loop containing nucleoside triphosphate hydrolases"/>
    <property type="match status" value="1"/>
</dbReference>